<evidence type="ECO:0000256" key="5">
    <source>
        <dbReference type="ARBA" id="ARBA00022980"/>
    </source>
</evidence>
<dbReference type="GO" id="GO:0003735">
    <property type="term" value="F:structural constituent of ribosome"/>
    <property type="evidence" value="ECO:0007669"/>
    <property type="project" value="InterPro"/>
</dbReference>
<gene>
    <name evidence="11" type="ORF">R5R35_007016</name>
</gene>
<keyword evidence="7" id="KW-0687">Ribonucleoprotein</keyword>
<keyword evidence="4" id="KW-0809">Transit peptide</keyword>
<evidence type="ECO:0000256" key="1">
    <source>
        <dbReference type="ARBA" id="ARBA00004173"/>
    </source>
</evidence>
<dbReference type="EMBL" id="JAZDUA010000025">
    <property type="protein sequence ID" value="KAK7872409.1"/>
    <property type="molecule type" value="Genomic_DNA"/>
</dbReference>
<dbReference type="Gene3D" id="4.10.640.10">
    <property type="entry name" value="Ribosomal protein S18"/>
    <property type="match status" value="1"/>
</dbReference>
<keyword evidence="5" id="KW-0689">Ribosomal protein</keyword>
<dbReference type="GO" id="GO:0005840">
    <property type="term" value="C:ribosome"/>
    <property type="evidence" value="ECO:0007669"/>
    <property type="project" value="UniProtKB-KW"/>
</dbReference>
<dbReference type="PANTHER" id="PTHR13329">
    <property type="entry name" value="MITOCHONDRIAL RIBOSOMAL PROTEIN S18B"/>
    <property type="match status" value="1"/>
</dbReference>
<evidence type="ECO:0000256" key="3">
    <source>
        <dbReference type="ARBA" id="ARBA00022553"/>
    </source>
</evidence>
<dbReference type="GO" id="GO:0005739">
    <property type="term" value="C:mitochondrion"/>
    <property type="evidence" value="ECO:0007669"/>
    <property type="project" value="UniProtKB-SubCell"/>
</dbReference>
<dbReference type="InterPro" id="IPR040054">
    <property type="entry name" value="MRPS18B"/>
</dbReference>
<proteinExistence type="inferred from homology"/>
<dbReference type="GO" id="GO:1990904">
    <property type="term" value="C:ribonucleoprotein complex"/>
    <property type="evidence" value="ECO:0007669"/>
    <property type="project" value="UniProtKB-KW"/>
</dbReference>
<organism evidence="11 12">
    <name type="scientific">Gryllus longicercus</name>
    <dbReference type="NCBI Taxonomy" id="2509291"/>
    <lineage>
        <taxon>Eukaryota</taxon>
        <taxon>Metazoa</taxon>
        <taxon>Ecdysozoa</taxon>
        <taxon>Arthropoda</taxon>
        <taxon>Hexapoda</taxon>
        <taxon>Insecta</taxon>
        <taxon>Pterygota</taxon>
        <taxon>Neoptera</taxon>
        <taxon>Polyneoptera</taxon>
        <taxon>Orthoptera</taxon>
        <taxon>Ensifera</taxon>
        <taxon>Gryllidea</taxon>
        <taxon>Grylloidea</taxon>
        <taxon>Gryllidae</taxon>
        <taxon>Gryllinae</taxon>
        <taxon>Gryllus</taxon>
    </lineage>
</organism>
<comment type="subcellular location">
    <subcellularLocation>
        <location evidence="1">Mitochondrion</location>
    </subcellularLocation>
</comment>
<evidence type="ECO:0000256" key="9">
    <source>
        <dbReference type="ARBA" id="ARBA00035130"/>
    </source>
</evidence>
<name>A0AAN9WI84_9ORTH</name>
<dbReference type="FunFam" id="4.10.640.10:FF:000024">
    <property type="entry name" value="GM16961"/>
    <property type="match status" value="1"/>
</dbReference>
<evidence type="ECO:0000313" key="12">
    <source>
        <dbReference type="Proteomes" id="UP001378592"/>
    </source>
</evidence>
<evidence type="ECO:0000256" key="8">
    <source>
        <dbReference type="ARBA" id="ARBA00032055"/>
    </source>
</evidence>
<dbReference type="SUPFAM" id="SSF46911">
    <property type="entry name" value="Ribosomal protein S18"/>
    <property type="match status" value="1"/>
</dbReference>
<dbReference type="Proteomes" id="UP001378592">
    <property type="component" value="Unassembled WGS sequence"/>
</dbReference>
<dbReference type="GO" id="GO:0032543">
    <property type="term" value="P:mitochondrial translation"/>
    <property type="evidence" value="ECO:0007669"/>
    <property type="project" value="InterPro"/>
</dbReference>
<keyword evidence="6" id="KW-0496">Mitochondrion</keyword>
<evidence type="ECO:0000256" key="4">
    <source>
        <dbReference type="ARBA" id="ARBA00022946"/>
    </source>
</evidence>
<dbReference type="AlphaFoldDB" id="A0AAN9WI84"/>
<dbReference type="Pfam" id="PF01084">
    <property type="entry name" value="Ribosomal_S18"/>
    <property type="match status" value="1"/>
</dbReference>
<protein>
    <recommendedName>
        <fullName evidence="9">Small ribosomal subunit protein mS40</fullName>
    </recommendedName>
    <alternativeName>
        <fullName evidence="8">28S ribosomal protein S18-2, mitochondrial</fullName>
    </alternativeName>
    <alternativeName>
        <fullName evidence="10">28S ribosomal protein S18b, mitochondrial</fullName>
    </alternativeName>
</protein>
<comment type="caution">
    <text evidence="11">The sequence shown here is derived from an EMBL/GenBank/DDBJ whole genome shotgun (WGS) entry which is preliminary data.</text>
</comment>
<dbReference type="InterPro" id="IPR001648">
    <property type="entry name" value="Ribosomal_bS18"/>
</dbReference>
<dbReference type="PANTHER" id="PTHR13329:SF2">
    <property type="entry name" value="SMALL RIBOSOMAL SUBUNIT PROTEIN MS40"/>
    <property type="match status" value="1"/>
</dbReference>
<sequence>MKGFPIRDFRTATTVLQSPEEVSESRKIDPGKDRTKIIPVETSIQYIKSDAYKETYGDQQVWVHYRRNHKGSLPPKKTRKTCIRQGVIATGNPCPICRDEFLVLGHTNIELLKQFISPHTGEVLSYSKTGLCQKRHLELLVAVNKAKDYGLITFDVPFRVYDYSEWNTGK</sequence>
<comment type="similarity">
    <text evidence="2">Belongs to the bacterial ribosomal protein bS18 family. Mitochondrion-specific ribosomal protein mS40 subfamily.</text>
</comment>
<evidence type="ECO:0000256" key="2">
    <source>
        <dbReference type="ARBA" id="ARBA00006136"/>
    </source>
</evidence>
<evidence type="ECO:0000256" key="10">
    <source>
        <dbReference type="ARBA" id="ARBA00035515"/>
    </source>
</evidence>
<accession>A0AAN9WI84</accession>
<evidence type="ECO:0000313" key="11">
    <source>
        <dbReference type="EMBL" id="KAK7872409.1"/>
    </source>
</evidence>
<keyword evidence="3" id="KW-0597">Phosphoprotein</keyword>
<evidence type="ECO:0000256" key="7">
    <source>
        <dbReference type="ARBA" id="ARBA00023274"/>
    </source>
</evidence>
<reference evidence="11 12" key="1">
    <citation type="submission" date="2024-03" db="EMBL/GenBank/DDBJ databases">
        <title>The genome assembly and annotation of the cricket Gryllus longicercus Weissman &amp; Gray.</title>
        <authorList>
            <person name="Szrajer S."/>
            <person name="Gray D."/>
            <person name="Ylla G."/>
        </authorList>
    </citation>
    <scope>NUCLEOTIDE SEQUENCE [LARGE SCALE GENOMIC DNA]</scope>
    <source>
        <strain evidence="11">DAG 2021-001</strain>
        <tissue evidence="11">Whole body minus gut</tissue>
    </source>
</reference>
<dbReference type="InterPro" id="IPR036870">
    <property type="entry name" value="Ribosomal_bS18_sf"/>
</dbReference>
<keyword evidence="12" id="KW-1185">Reference proteome</keyword>
<evidence type="ECO:0000256" key="6">
    <source>
        <dbReference type="ARBA" id="ARBA00023128"/>
    </source>
</evidence>